<feature type="domain" description="HTH luxR-type" evidence="2">
    <location>
        <begin position="124"/>
        <end position="181"/>
    </location>
</feature>
<proteinExistence type="predicted"/>
<keyword evidence="4" id="KW-1185">Reference proteome</keyword>
<evidence type="ECO:0000313" key="4">
    <source>
        <dbReference type="Proteomes" id="UP001139290"/>
    </source>
</evidence>
<gene>
    <name evidence="3" type="ORF">LOD26_24555</name>
</gene>
<evidence type="ECO:0000313" key="3">
    <source>
        <dbReference type="EMBL" id="MCO5784445.1"/>
    </source>
</evidence>
<dbReference type="RefSeq" id="WP_151218370.1">
    <property type="nucleotide sequence ID" value="NZ_CP101036.1"/>
</dbReference>
<dbReference type="InterPro" id="IPR000792">
    <property type="entry name" value="Tscrpt_reg_LuxR_C"/>
</dbReference>
<evidence type="ECO:0000259" key="2">
    <source>
        <dbReference type="SMART" id="SM00421"/>
    </source>
</evidence>
<dbReference type="Gene3D" id="1.10.10.10">
    <property type="entry name" value="Winged helix-like DNA-binding domain superfamily/Winged helix DNA-binding domain"/>
    <property type="match status" value="1"/>
</dbReference>
<dbReference type="InterPro" id="IPR013324">
    <property type="entry name" value="RNA_pol_sigma_r3/r4-like"/>
</dbReference>
<dbReference type="SMART" id="SM00421">
    <property type="entry name" value="HTH_LUXR"/>
    <property type="match status" value="1"/>
</dbReference>
<dbReference type="InterPro" id="IPR036388">
    <property type="entry name" value="WH-like_DNA-bd_sf"/>
</dbReference>
<organism evidence="3 4">
    <name type="scientific">Citrobacter meridianamericanus</name>
    <dbReference type="NCBI Taxonomy" id="2894201"/>
    <lineage>
        <taxon>Bacteria</taxon>
        <taxon>Pseudomonadati</taxon>
        <taxon>Pseudomonadota</taxon>
        <taxon>Gammaproteobacteria</taxon>
        <taxon>Enterobacterales</taxon>
        <taxon>Enterobacteriaceae</taxon>
        <taxon>Citrobacter</taxon>
    </lineage>
</organism>
<accession>A0ABT1BFL8</accession>
<keyword evidence="1" id="KW-0238">DNA-binding</keyword>
<comment type="caution">
    <text evidence="3">The sequence shown here is derived from an EMBL/GenBank/DDBJ whole genome shotgun (WGS) entry which is preliminary data.</text>
</comment>
<sequence length="233" mass="26164">MDTSRHQYRRSFAQDLQRLFPGLTVKYTDYYYRLTNRFTHDDLIFLHLQEPLTELTLHRMMALRRRQPPPVLFAALMDPADEGRRWFARILGCEIVNAASSFPHIALTLNAYVTGGAEPVDSPLTSLSEAEWLSLKQAMCGMGLGEIARHYGVTTSAVRQRVRHALDKLGMPGRVMPTAMLTPVTRNPASHLTLMELSTAGLNDAGFPDMQEQSVPDHPQGRVYPLKLASGVF</sequence>
<name>A0ABT1BFL8_9ENTR</name>
<evidence type="ECO:0000256" key="1">
    <source>
        <dbReference type="ARBA" id="ARBA00023125"/>
    </source>
</evidence>
<protein>
    <recommendedName>
        <fullName evidence="2">HTH luxR-type domain-containing protein</fullName>
    </recommendedName>
</protein>
<dbReference type="SUPFAM" id="SSF88659">
    <property type="entry name" value="Sigma3 and sigma4 domains of RNA polymerase sigma factors"/>
    <property type="match status" value="1"/>
</dbReference>
<dbReference type="InterPro" id="IPR007630">
    <property type="entry name" value="RNA_pol_sigma70_r4"/>
</dbReference>
<dbReference type="Pfam" id="PF04545">
    <property type="entry name" value="Sigma70_r4"/>
    <property type="match status" value="1"/>
</dbReference>
<reference evidence="3" key="1">
    <citation type="submission" date="2021-11" db="EMBL/GenBank/DDBJ databases">
        <title>Citrobacter meridianamericanus sp. nov. isolated from soil.</title>
        <authorList>
            <person name="Furlan J.P.R."/>
            <person name="Stehling E.G."/>
        </authorList>
    </citation>
    <scope>NUCLEOTIDE SEQUENCE</scope>
    <source>
        <strain evidence="3">BR102</strain>
    </source>
</reference>
<dbReference type="Proteomes" id="UP001139290">
    <property type="component" value="Unassembled WGS sequence"/>
</dbReference>
<dbReference type="EMBL" id="JAJJVQ010000015">
    <property type="protein sequence ID" value="MCO5784445.1"/>
    <property type="molecule type" value="Genomic_DNA"/>
</dbReference>